<organism evidence="2 3">
    <name type="scientific">Silurus asotus</name>
    <name type="common">Amur catfish</name>
    <name type="synonym">Parasilurus asotus</name>
    <dbReference type="NCBI Taxonomy" id="30991"/>
    <lineage>
        <taxon>Eukaryota</taxon>
        <taxon>Metazoa</taxon>
        <taxon>Chordata</taxon>
        <taxon>Craniata</taxon>
        <taxon>Vertebrata</taxon>
        <taxon>Euteleostomi</taxon>
        <taxon>Actinopterygii</taxon>
        <taxon>Neopterygii</taxon>
        <taxon>Teleostei</taxon>
        <taxon>Ostariophysi</taxon>
        <taxon>Siluriformes</taxon>
        <taxon>Siluridae</taxon>
        <taxon>Silurus</taxon>
    </lineage>
</organism>
<comment type="caution">
    <text evidence="2">The sequence shown here is derived from an EMBL/GenBank/DDBJ whole genome shotgun (WGS) entry which is preliminary data.</text>
</comment>
<protein>
    <submittedName>
        <fullName evidence="2">Uncharacterized protein</fullName>
    </submittedName>
</protein>
<reference evidence="2" key="1">
    <citation type="submission" date="2018-07" db="EMBL/GenBank/DDBJ databases">
        <title>Comparative genomics of catfishes provides insights into carnivory and benthic adaptation.</title>
        <authorList>
            <person name="Zhang Y."/>
            <person name="Wang D."/>
            <person name="Peng Z."/>
            <person name="Zheng S."/>
            <person name="Shao F."/>
            <person name="Tao W."/>
        </authorList>
    </citation>
    <scope>NUCLEOTIDE SEQUENCE</scope>
    <source>
        <strain evidence="2">Chongqing</strain>
    </source>
</reference>
<sequence>MAGESLTAAEGGVAGESLTVPPSRGGARCPKTHPCQVGRGTRRKASPTDPGQRRPREHRSRIGEDWKGPKEKRRPRSGSGMGQRPSKRPDIALGGTWRPDVALGWTWGRAVDLRRTWGRAVDLRRTWGRAVAFLAARRLYHDLYAAPCWNSVAARCSRDVSVAAQRSPDDSVAARRSRDGFVAALRSRDGSVAAAALVTGLTGLVLRRMRTEQFRRSSSMDLLIVVMRSTNWIICVEMVCSTGIKGDEIDSNQAHVTKRAIWGFGSDCVAEEHCSVWLRNIADVSSDTLSAFHSYTLSVRNGVSPIGRVMEVLQQAFRAPLSIASFLHNRY</sequence>
<dbReference type="EMBL" id="MU578245">
    <property type="protein sequence ID" value="KAI5609450.1"/>
    <property type="molecule type" value="Genomic_DNA"/>
</dbReference>
<evidence type="ECO:0000313" key="2">
    <source>
        <dbReference type="EMBL" id="KAI5609450.1"/>
    </source>
</evidence>
<evidence type="ECO:0000313" key="3">
    <source>
        <dbReference type="Proteomes" id="UP001205998"/>
    </source>
</evidence>
<keyword evidence="3" id="KW-1185">Reference proteome</keyword>
<feature type="compositionally biased region" description="Basic and acidic residues" evidence="1">
    <location>
        <begin position="60"/>
        <end position="69"/>
    </location>
</feature>
<accession>A0AAD5A517</accession>
<proteinExistence type="predicted"/>
<name>A0AAD5A517_SILAS</name>
<dbReference type="Proteomes" id="UP001205998">
    <property type="component" value="Unassembled WGS sequence"/>
</dbReference>
<evidence type="ECO:0000256" key="1">
    <source>
        <dbReference type="SAM" id="MobiDB-lite"/>
    </source>
</evidence>
<dbReference type="AlphaFoldDB" id="A0AAD5A517"/>
<gene>
    <name evidence="2" type="ORF">C0J50_5945</name>
</gene>
<feature type="region of interest" description="Disordered" evidence="1">
    <location>
        <begin position="1"/>
        <end position="95"/>
    </location>
</feature>